<comment type="caution">
    <text evidence="1">The sequence shown here is derived from an EMBL/GenBank/DDBJ whole genome shotgun (WGS) entry which is preliminary data.</text>
</comment>
<gene>
    <name evidence="1" type="ORF">NLG97_g2111</name>
</gene>
<dbReference type="Proteomes" id="UP001148737">
    <property type="component" value="Unassembled WGS sequence"/>
</dbReference>
<name>A0ACC1R2G3_9HYPO</name>
<dbReference type="EMBL" id="JANAKD010000134">
    <property type="protein sequence ID" value="KAJ3497162.1"/>
    <property type="molecule type" value="Genomic_DNA"/>
</dbReference>
<reference evidence="1" key="1">
    <citation type="submission" date="2022-07" db="EMBL/GenBank/DDBJ databases">
        <title>Genome Sequence of Lecanicillium saksenae.</title>
        <authorList>
            <person name="Buettner E."/>
        </authorList>
    </citation>
    <scope>NUCLEOTIDE SEQUENCE</scope>
    <source>
        <strain evidence="1">VT-O1</strain>
    </source>
</reference>
<protein>
    <submittedName>
        <fullName evidence="1">Uncharacterized protein</fullName>
    </submittedName>
</protein>
<evidence type="ECO:0000313" key="2">
    <source>
        <dbReference type="Proteomes" id="UP001148737"/>
    </source>
</evidence>
<organism evidence="1 2">
    <name type="scientific">Lecanicillium saksenae</name>
    <dbReference type="NCBI Taxonomy" id="468837"/>
    <lineage>
        <taxon>Eukaryota</taxon>
        <taxon>Fungi</taxon>
        <taxon>Dikarya</taxon>
        <taxon>Ascomycota</taxon>
        <taxon>Pezizomycotina</taxon>
        <taxon>Sordariomycetes</taxon>
        <taxon>Hypocreomycetidae</taxon>
        <taxon>Hypocreales</taxon>
        <taxon>Cordycipitaceae</taxon>
        <taxon>Lecanicillium</taxon>
    </lineage>
</organism>
<sequence>MLQASAFLMVADSKFNANPQTTIQVGPDFVVSVFMVFRGYSYEPLKQSDDCRSSQGPRAHKIRKPSWQEVLHKARLSLHRQPISGTRKQKDEILDASEYSYCLEIKEEKDDGRLHDDDESTEERSSADHILITEVTKLLYTNSAAILNIKDDLEAYSTPILLLKRRVRETHRCNSPEDAGTPEFSSSDDATQRLIDCQILDDCHHETICARNNISRRSHVHKSQFPSYLDPEWIAFQMYTADASDEPKWDQSEAESEASDSDAETSTNPIDELDDAAKQFSSLMIGKGSDCTGKERVNGTNALPTRSSDTEVVNGGASSNLVNMVTTSLSLLELVLRLAIAQETQQMSHLSIPDHILTSFLNERAQPSNTGNGA</sequence>
<evidence type="ECO:0000313" key="1">
    <source>
        <dbReference type="EMBL" id="KAJ3497162.1"/>
    </source>
</evidence>
<keyword evidence="2" id="KW-1185">Reference proteome</keyword>
<proteinExistence type="predicted"/>
<accession>A0ACC1R2G3</accession>